<dbReference type="SUPFAM" id="SSF53254">
    <property type="entry name" value="Phosphoglycerate mutase-like"/>
    <property type="match status" value="1"/>
</dbReference>
<keyword evidence="4 5" id="KW-0413">Isomerase</keyword>
<accession>A0A645DNV1</accession>
<dbReference type="PANTHER" id="PTHR11931">
    <property type="entry name" value="PHOSPHOGLYCERATE MUTASE"/>
    <property type="match status" value="1"/>
</dbReference>
<gene>
    <name evidence="5" type="primary">gpmA_22</name>
    <name evidence="5" type="ORF">SDC9_138074</name>
</gene>
<comment type="caution">
    <text evidence="5">The sequence shown here is derived from an EMBL/GenBank/DDBJ whole genome shotgun (WGS) entry which is preliminary data.</text>
</comment>
<dbReference type="GO" id="GO:0006096">
    <property type="term" value="P:glycolytic process"/>
    <property type="evidence" value="ECO:0007669"/>
    <property type="project" value="UniProtKB-KW"/>
</dbReference>
<dbReference type="InterPro" id="IPR029033">
    <property type="entry name" value="His_PPase_superfam"/>
</dbReference>
<dbReference type="HAMAP" id="MF_01039">
    <property type="entry name" value="PGAM_GpmA"/>
    <property type="match status" value="1"/>
</dbReference>
<dbReference type="GO" id="GO:0004619">
    <property type="term" value="F:phosphoglycerate mutase activity"/>
    <property type="evidence" value="ECO:0007669"/>
    <property type="project" value="UniProtKB-EC"/>
</dbReference>
<evidence type="ECO:0000313" key="5">
    <source>
        <dbReference type="EMBL" id="MPM90951.1"/>
    </source>
</evidence>
<dbReference type="Gene3D" id="3.40.50.1240">
    <property type="entry name" value="Phosphoglycerate mutase-like"/>
    <property type="match status" value="1"/>
</dbReference>
<evidence type="ECO:0000256" key="4">
    <source>
        <dbReference type="ARBA" id="ARBA00023235"/>
    </source>
</evidence>
<dbReference type="CDD" id="cd07067">
    <property type="entry name" value="HP_PGM_like"/>
    <property type="match status" value="1"/>
</dbReference>
<reference evidence="5" key="1">
    <citation type="submission" date="2019-08" db="EMBL/GenBank/DDBJ databases">
        <authorList>
            <person name="Kucharzyk K."/>
            <person name="Murdoch R.W."/>
            <person name="Higgins S."/>
            <person name="Loffler F."/>
        </authorList>
    </citation>
    <scope>NUCLEOTIDE SEQUENCE</scope>
</reference>
<dbReference type="EC" id="5.4.2.11" evidence="2"/>
<comment type="similarity">
    <text evidence="1">Belongs to the phosphoglycerate mutase family. BPG-dependent PGAM subfamily.</text>
</comment>
<keyword evidence="3" id="KW-0324">Glycolysis</keyword>
<dbReference type="InterPro" id="IPR013078">
    <property type="entry name" value="His_Pase_superF_clade-1"/>
</dbReference>
<protein>
    <recommendedName>
        <fullName evidence="2">phosphoglycerate mutase (2,3-diphosphoglycerate-dependent)</fullName>
        <ecNumber evidence="2">5.4.2.11</ecNumber>
    </recommendedName>
</protein>
<dbReference type="Pfam" id="PF00300">
    <property type="entry name" value="His_Phos_1"/>
    <property type="match status" value="2"/>
</dbReference>
<evidence type="ECO:0000256" key="3">
    <source>
        <dbReference type="ARBA" id="ARBA00023152"/>
    </source>
</evidence>
<dbReference type="EMBL" id="VSSQ01038078">
    <property type="protein sequence ID" value="MPM90951.1"/>
    <property type="molecule type" value="Genomic_DNA"/>
</dbReference>
<dbReference type="InterPro" id="IPR005952">
    <property type="entry name" value="Phosphogly_mut1"/>
</dbReference>
<sequence length="248" mass="28519">MYQYTLQGDNTGHLILVRHGEPGLKPGDRLSGWIDIPLSRKGIEEALECAKALENIEIDFAFASNLFRTQETLSSILSGQKKTGVFVHERTESEESPENPDWYSYPEKLGENLIPIYTTSALNERYYGKLQGRKKQKMEEKYGEEQVSRWRWNFEPGPPEGESLKAVYERSVPYFQNKIMPALKDGKNVLICAHQSSLRALVKYIEKISDDDIVEIRFSTGELAIYHYSEGKLIRENEELGPELKRNI</sequence>
<organism evidence="5">
    <name type="scientific">bioreactor metagenome</name>
    <dbReference type="NCBI Taxonomy" id="1076179"/>
    <lineage>
        <taxon>unclassified sequences</taxon>
        <taxon>metagenomes</taxon>
        <taxon>ecological metagenomes</taxon>
    </lineage>
</organism>
<evidence type="ECO:0000256" key="1">
    <source>
        <dbReference type="ARBA" id="ARBA00006717"/>
    </source>
</evidence>
<proteinExistence type="inferred from homology"/>
<dbReference type="SMART" id="SM00855">
    <property type="entry name" value="PGAM"/>
    <property type="match status" value="1"/>
</dbReference>
<dbReference type="AlphaFoldDB" id="A0A645DNV1"/>
<evidence type="ECO:0000256" key="2">
    <source>
        <dbReference type="ARBA" id="ARBA00012028"/>
    </source>
</evidence>
<name>A0A645DNV1_9ZZZZ</name>